<feature type="region of interest" description="Disordered" evidence="1">
    <location>
        <begin position="212"/>
        <end position="233"/>
    </location>
</feature>
<gene>
    <name evidence="3" type="ORF">JYK14_27980</name>
</gene>
<feature type="compositionally biased region" description="Basic and acidic residues" evidence="1">
    <location>
        <begin position="215"/>
        <end position="233"/>
    </location>
</feature>
<evidence type="ECO:0000259" key="2">
    <source>
        <dbReference type="Pfam" id="PF00156"/>
    </source>
</evidence>
<dbReference type="InterPro" id="IPR000836">
    <property type="entry name" value="PRTase_dom"/>
</dbReference>
<keyword evidence="3" id="KW-0328">Glycosyltransferase</keyword>
<feature type="domain" description="Phosphoribosyltransferase" evidence="2">
    <location>
        <begin position="14"/>
        <end position="171"/>
    </location>
</feature>
<dbReference type="RefSeq" id="WP_252956643.1">
    <property type="nucleotide sequence ID" value="NZ_JAFIRR010000265.1"/>
</dbReference>
<dbReference type="Proteomes" id="UP001523392">
    <property type="component" value="Unassembled WGS sequence"/>
</dbReference>
<accession>A0ABT1DDF3</accession>
<dbReference type="SUPFAM" id="SSF53271">
    <property type="entry name" value="PRTase-like"/>
    <property type="match status" value="1"/>
</dbReference>
<evidence type="ECO:0000313" key="3">
    <source>
        <dbReference type="EMBL" id="MCO6419973.1"/>
    </source>
</evidence>
<organism evidence="3 4">
    <name type="scientific">Siccirubricoccus soli</name>
    <dbReference type="NCBI Taxonomy" id="2899147"/>
    <lineage>
        <taxon>Bacteria</taxon>
        <taxon>Pseudomonadati</taxon>
        <taxon>Pseudomonadota</taxon>
        <taxon>Alphaproteobacteria</taxon>
        <taxon>Acetobacterales</taxon>
        <taxon>Roseomonadaceae</taxon>
        <taxon>Siccirubricoccus</taxon>
    </lineage>
</organism>
<sequence>MRFRDRAEAGRQLAARLLAWKAVRPVVFALPRGGVPVALPVAEALGAPLDLLLVRKIGAPDQPELALGAVVEGTPPQTVVNEEVVAALGIPPEQVVARAADQLAEIGRQRLLWLQGRAPVPPHGRTAILVDDGIATGATVRAALLALGRAGAARRVLAVPVAPPEAAAALREACEAVVVLAEPAHFGSVGAFYDDFRQIGDAEVTALLERHRLRPDRQDPGIRRPDNEPERDR</sequence>
<dbReference type="EMBL" id="JAFIRR010000265">
    <property type="protein sequence ID" value="MCO6419973.1"/>
    <property type="molecule type" value="Genomic_DNA"/>
</dbReference>
<dbReference type="Gene3D" id="3.40.50.2020">
    <property type="match status" value="1"/>
</dbReference>
<name>A0ABT1DDF3_9PROT</name>
<dbReference type="Pfam" id="PF00156">
    <property type="entry name" value="Pribosyltran"/>
    <property type="match status" value="1"/>
</dbReference>
<keyword evidence="4" id="KW-1185">Reference proteome</keyword>
<evidence type="ECO:0000313" key="4">
    <source>
        <dbReference type="Proteomes" id="UP001523392"/>
    </source>
</evidence>
<evidence type="ECO:0000256" key="1">
    <source>
        <dbReference type="SAM" id="MobiDB-lite"/>
    </source>
</evidence>
<keyword evidence="3" id="KW-0808">Transferase</keyword>
<dbReference type="CDD" id="cd06223">
    <property type="entry name" value="PRTases_typeI"/>
    <property type="match status" value="1"/>
</dbReference>
<dbReference type="InterPro" id="IPR029057">
    <property type="entry name" value="PRTase-like"/>
</dbReference>
<proteinExistence type="predicted"/>
<protein>
    <submittedName>
        <fullName evidence="3">Phosphoribosyltransferase</fullName>
    </submittedName>
</protein>
<reference evidence="3 4" key="1">
    <citation type="submission" date="2021-12" db="EMBL/GenBank/DDBJ databases">
        <title>Siccirubricoccus leaddurans sp. nov., a high concentration Zn2+ tolerance bacterium.</title>
        <authorList>
            <person name="Cao Y."/>
        </authorList>
    </citation>
    <scope>NUCLEOTIDE SEQUENCE [LARGE SCALE GENOMIC DNA]</scope>
    <source>
        <strain evidence="3 4">KC 17139</strain>
    </source>
</reference>
<dbReference type="GO" id="GO:0016757">
    <property type="term" value="F:glycosyltransferase activity"/>
    <property type="evidence" value="ECO:0007669"/>
    <property type="project" value="UniProtKB-KW"/>
</dbReference>
<comment type="caution">
    <text evidence="3">The sequence shown here is derived from an EMBL/GenBank/DDBJ whole genome shotgun (WGS) entry which is preliminary data.</text>
</comment>
<dbReference type="Gene3D" id="3.30.1310.20">
    <property type="entry name" value="PRTase-like"/>
    <property type="match status" value="1"/>
</dbReference>